<dbReference type="InterPro" id="IPR044730">
    <property type="entry name" value="RNase_H-like_dom_plant"/>
</dbReference>
<keyword evidence="4" id="KW-1185">Reference proteome</keyword>
<dbReference type="SUPFAM" id="SSF53098">
    <property type="entry name" value="Ribonuclease H-like"/>
    <property type="match status" value="1"/>
</dbReference>
<dbReference type="Pfam" id="PF13456">
    <property type="entry name" value="RVT_3"/>
    <property type="match status" value="1"/>
</dbReference>
<proteinExistence type="predicted"/>
<reference evidence="3" key="1">
    <citation type="journal article" date="2023" name="Plant Biotechnol. J.">
        <title>Chromosome-level wild Hevea brasiliensis genome provides new tools for genomic-assisted breeding and valuable loci to elevate rubber yield.</title>
        <authorList>
            <person name="Cheng H."/>
            <person name="Song X."/>
            <person name="Hu Y."/>
            <person name="Wu T."/>
            <person name="Yang Q."/>
            <person name="An Z."/>
            <person name="Feng S."/>
            <person name="Deng Z."/>
            <person name="Wu W."/>
            <person name="Zeng X."/>
            <person name="Tu M."/>
            <person name="Wang X."/>
            <person name="Huang H."/>
        </authorList>
    </citation>
    <scope>NUCLEOTIDE SEQUENCE</scope>
    <source>
        <strain evidence="3">MT/VB/25A 57/8</strain>
    </source>
</reference>
<protein>
    <recommendedName>
        <fullName evidence="5">RNase H type-1 domain-containing protein</fullName>
    </recommendedName>
</protein>
<dbReference type="PANTHER" id="PTHR47074:SF61">
    <property type="entry name" value="RNASE H TYPE-1 DOMAIN-CONTAINING PROTEIN"/>
    <property type="match status" value="1"/>
</dbReference>
<dbReference type="InterPro" id="IPR026960">
    <property type="entry name" value="RVT-Znf"/>
</dbReference>
<accession>A0ABQ9M9E4</accession>
<feature type="domain" description="Reverse transcriptase zinc-binding" evidence="2">
    <location>
        <begin position="18"/>
        <end position="85"/>
    </location>
</feature>
<dbReference type="InterPro" id="IPR002156">
    <property type="entry name" value="RNaseH_domain"/>
</dbReference>
<dbReference type="InterPro" id="IPR052929">
    <property type="entry name" value="RNase_H-like_EbsB-rel"/>
</dbReference>
<comment type="caution">
    <text evidence="3">The sequence shown here is derived from an EMBL/GenBank/DDBJ whole genome shotgun (WGS) entry which is preliminary data.</text>
</comment>
<evidence type="ECO:0000313" key="4">
    <source>
        <dbReference type="Proteomes" id="UP001174677"/>
    </source>
</evidence>
<dbReference type="EMBL" id="JARPOI010000007">
    <property type="protein sequence ID" value="KAJ9176771.1"/>
    <property type="molecule type" value="Genomic_DNA"/>
</dbReference>
<name>A0ABQ9M9E4_HEVBR</name>
<evidence type="ECO:0000259" key="2">
    <source>
        <dbReference type="Pfam" id="PF13966"/>
    </source>
</evidence>
<dbReference type="Proteomes" id="UP001174677">
    <property type="component" value="Chromosome 7"/>
</dbReference>
<sequence length="339" mass="38888">MSSSHHLNAGSSSQVAVEVFWKSVWKIHLPPKLKIFLWSLLHDKLPTNDLIHARLPHFDPNCRFCGEVENVKHLLFSCHHAASIWIDSPLRLRSSLFQALDIKDCWLELLSPLKDHFDRQNLIQIAVFIMWHIWKSRNAFIFQNIRHNPAETIALALQHHEEFANVESLQIRAPVESIDHAVLWTPPPQHCIKLNFDAAIDRLRQRGSIAVIARNWEGKPVDWCCKVLDSIWDPLVLEGLACREAMLLGISRNFHSMMVEGDSLMIIEAVSNNMAPLSIQSIIQDVCQLANRFNLVSFSHVKRSGNQFAHDLAAHTLRDPSFSCNRVAQQQFVLDYMLI</sequence>
<dbReference type="CDD" id="cd06222">
    <property type="entry name" value="RNase_H_like"/>
    <property type="match status" value="1"/>
</dbReference>
<evidence type="ECO:0000259" key="1">
    <source>
        <dbReference type="Pfam" id="PF13456"/>
    </source>
</evidence>
<dbReference type="InterPro" id="IPR012337">
    <property type="entry name" value="RNaseH-like_sf"/>
</dbReference>
<evidence type="ECO:0008006" key="5">
    <source>
        <dbReference type="Google" id="ProtNLM"/>
    </source>
</evidence>
<dbReference type="PANTHER" id="PTHR47074">
    <property type="entry name" value="BNAC02G40300D PROTEIN"/>
    <property type="match status" value="1"/>
</dbReference>
<dbReference type="Pfam" id="PF13966">
    <property type="entry name" value="zf-RVT"/>
    <property type="match status" value="1"/>
</dbReference>
<organism evidence="3 4">
    <name type="scientific">Hevea brasiliensis</name>
    <name type="common">Para rubber tree</name>
    <name type="synonym">Siphonia brasiliensis</name>
    <dbReference type="NCBI Taxonomy" id="3981"/>
    <lineage>
        <taxon>Eukaryota</taxon>
        <taxon>Viridiplantae</taxon>
        <taxon>Streptophyta</taxon>
        <taxon>Embryophyta</taxon>
        <taxon>Tracheophyta</taxon>
        <taxon>Spermatophyta</taxon>
        <taxon>Magnoliopsida</taxon>
        <taxon>eudicotyledons</taxon>
        <taxon>Gunneridae</taxon>
        <taxon>Pentapetalae</taxon>
        <taxon>rosids</taxon>
        <taxon>fabids</taxon>
        <taxon>Malpighiales</taxon>
        <taxon>Euphorbiaceae</taxon>
        <taxon>Crotonoideae</taxon>
        <taxon>Micrandreae</taxon>
        <taxon>Hevea</taxon>
    </lineage>
</organism>
<dbReference type="InterPro" id="IPR036397">
    <property type="entry name" value="RNaseH_sf"/>
</dbReference>
<feature type="domain" description="RNase H type-1" evidence="1">
    <location>
        <begin position="195"/>
        <end position="315"/>
    </location>
</feature>
<evidence type="ECO:0000313" key="3">
    <source>
        <dbReference type="EMBL" id="KAJ9176771.1"/>
    </source>
</evidence>
<gene>
    <name evidence="3" type="ORF">P3X46_012050</name>
</gene>
<dbReference type="Gene3D" id="3.30.420.10">
    <property type="entry name" value="Ribonuclease H-like superfamily/Ribonuclease H"/>
    <property type="match status" value="1"/>
</dbReference>